<dbReference type="Pfam" id="PF01408">
    <property type="entry name" value="GFO_IDH_MocA"/>
    <property type="match status" value="1"/>
</dbReference>
<dbReference type="PANTHER" id="PTHR43818">
    <property type="entry name" value="BCDNA.GH03377"/>
    <property type="match status" value="1"/>
</dbReference>
<dbReference type="AlphaFoldDB" id="A0A382HBT2"/>
<gene>
    <name evidence="2" type="ORF">METZ01_LOCUS237648</name>
</gene>
<dbReference type="GO" id="GO:0000166">
    <property type="term" value="F:nucleotide binding"/>
    <property type="evidence" value="ECO:0007669"/>
    <property type="project" value="InterPro"/>
</dbReference>
<protein>
    <recommendedName>
        <fullName evidence="1">Gfo/Idh/MocA-like oxidoreductase N-terminal domain-containing protein</fullName>
    </recommendedName>
</protein>
<dbReference type="Gene3D" id="3.40.50.720">
    <property type="entry name" value="NAD(P)-binding Rossmann-like Domain"/>
    <property type="match status" value="1"/>
</dbReference>
<dbReference type="EMBL" id="UINC01060367">
    <property type="protein sequence ID" value="SVB84794.1"/>
    <property type="molecule type" value="Genomic_DNA"/>
</dbReference>
<organism evidence="2">
    <name type="scientific">marine metagenome</name>
    <dbReference type="NCBI Taxonomy" id="408172"/>
    <lineage>
        <taxon>unclassified sequences</taxon>
        <taxon>metagenomes</taxon>
        <taxon>ecological metagenomes</taxon>
    </lineage>
</organism>
<sequence>MNENTRRHFIKSSAIAFPALALQKGFAKKGSPNGRIRAGMIGAGGRAARLNRIFAAHPDVEIAAIADVDLRRLRPVAEVVGKMQGKKPQTMQDFRPIIDDPTIDVICVGTPDHWHAIPTIMGCLAGKDVYVEKPDGHNIVEGQRMVEAMRKHKRIVQMGSQHRSTSRLQTAMQFCREGGVGRCLFAKGWESARQGG</sequence>
<evidence type="ECO:0000259" key="1">
    <source>
        <dbReference type="Pfam" id="PF01408"/>
    </source>
</evidence>
<proteinExistence type="predicted"/>
<dbReference type="SUPFAM" id="SSF51735">
    <property type="entry name" value="NAD(P)-binding Rossmann-fold domains"/>
    <property type="match status" value="1"/>
</dbReference>
<dbReference type="InterPro" id="IPR006311">
    <property type="entry name" value="TAT_signal"/>
</dbReference>
<dbReference type="PROSITE" id="PS51318">
    <property type="entry name" value="TAT"/>
    <property type="match status" value="1"/>
</dbReference>
<dbReference type="PANTHER" id="PTHR43818:SF5">
    <property type="entry name" value="OXIDOREDUCTASE FAMILY PROTEIN"/>
    <property type="match status" value="1"/>
</dbReference>
<evidence type="ECO:0000313" key="2">
    <source>
        <dbReference type="EMBL" id="SVB84794.1"/>
    </source>
</evidence>
<dbReference type="InterPro" id="IPR050463">
    <property type="entry name" value="Gfo/Idh/MocA_oxidrdct_glycsds"/>
</dbReference>
<feature type="domain" description="Gfo/Idh/MocA-like oxidoreductase N-terminal" evidence="1">
    <location>
        <begin position="36"/>
        <end position="159"/>
    </location>
</feature>
<reference evidence="2" key="1">
    <citation type="submission" date="2018-05" db="EMBL/GenBank/DDBJ databases">
        <authorList>
            <person name="Lanie J.A."/>
            <person name="Ng W.-L."/>
            <person name="Kazmierczak K.M."/>
            <person name="Andrzejewski T.M."/>
            <person name="Davidsen T.M."/>
            <person name="Wayne K.J."/>
            <person name="Tettelin H."/>
            <person name="Glass J.I."/>
            <person name="Rusch D."/>
            <person name="Podicherti R."/>
            <person name="Tsui H.-C.T."/>
            <person name="Winkler M.E."/>
        </authorList>
    </citation>
    <scope>NUCLEOTIDE SEQUENCE</scope>
</reference>
<dbReference type="InterPro" id="IPR000683">
    <property type="entry name" value="Gfo/Idh/MocA-like_OxRdtase_N"/>
</dbReference>
<name>A0A382HBT2_9ZZZZ</name>
<accession>A0A382HBT2</accession>
<dbReference type="InterPro" id="IPR036291">
    <property type="entry name" value="NAD(P)-bd_dom_sf"/>
</dbReference>
<feature type="non-terminal residue" evidence="2">
    <location>
        <position position="196"/>
    </location>
</feature>